<dbReference type="InterPro" id="IPR027417">
    <property type="entry name" value="P-loop_NTPase"/>
</dbReference>
<keyword evidence="4" id="KW-0493">Microtubule</keyword>
<dbReference type="SMART" id="SM00028">
    <property type="entry name" value="TPR"/>
    <property type="match status" value="6"/>
</dbReference>
<comment type="similarity">
    <text evidence="2">Belongs to the kinesin light chain family.</text>
</comment>
<evidence type="ECO:0000256" key="8">
    <source>
        <dbReference type="ARBA" id="ARBA00023175"/>
    </source>
</evidence>
<keyword evidence="3" id="KW-0963">Cytoplasm</keyword>
<feature type="chain" id="PRO_5038755850" description="DUF7779 domain-containing protein" evidence="11">
    <location>
        <begin position="31"/>
        <end position="788"/>
    </location>
</feature>
<keyword evidence="6" id="KW-0802">TPR repeat</keyword>
<keyword evidence="10" id="KW-0812">Transmembrane</keyword>
<dbReference type="InterPro" id="IPR056681">
    <property type="entry name" value="DUF7779"/>
</dbReference>
<dbReference type="Proteomes" id="UP000612899">
    <property type="component" value="Unassembled WGS sequence"/>
</dbReference>
<sequence length="788" mass="83901">MKAGKSFRLKLGALIWAGATAIVSTASALAVNAASDVGRENWPTALLTLRDHPFRWAAALTAATVLVALLWTWWQARQELADDTTGIDTSAPGPLLGDHARVITSQQIDKVVMGNEIHHHERAAVVLPSRVTNLPPRNPDFTGRANLLDELKSGLAAGPVAVTAMHGLGGIGKSQLALEFAHQALARSTYRVAWWIRAESALTLTEDLTSLGPGLGVPVVADQEQMTTAVYAVLQDRADWLLVFDNAPNAEAVRKSIPPGRGHVVITSRSRQWAGLGNPVGVTEFLRGESVAFLAHGTGETGPQLDELAELLGDLPLALAQAVAYMRRAGGLSTTAYLNLFRDRQQAGRLLAAGAGDGYPDSVATTWLIHFQWLAAHQPAAAELLQLCAFLDPDEINLDVLLSQPDLLADELTANLAEADELQRIEAVTALVEASLLSRLDDEHVRVHRLVSFVTRHQLSAHDQDHAAWAQHTINLLAKLMPDQPWEPPTWPVCAQLAPHITIAADHAPNDPNTAIALAQLGLYLQVRAEFVNAKTVLARALAIKKAVHGEDHPEVAIAMTNLGIVEQQLGDSAAAKVTFTRALAIKEAVYGPDDPNVAITLTNLGIVERQLGNLAAAKAALTRALAIKEAVHGEDRPQVAITLTNLGNVERQLGNLAAAKAALTRALAIDEKAHGVNHPNVAITLTNLGIVERQLGNLAAAKAALTRALAIKEAVHGEDHLEVAITLTNLGNVERQLGNLAAAKAALTRALAIKEAVFGPDHPNVATTLTSLGIVEQQLGGTSRRTL</sequence>
<accession>A0A8J3QA04</accession>
<keyword evidence="10" id="KW-1133">Transmembrane helix</keyword>
<dbReference type="Pfam" id="PF25000">
    <property type="entry name" value="DUF7779"/>
    <property type="match status" value="1"/>
</dbReference>
<evidence type="ECO:0000256" key="4">
    <source>
        <dbReference type="ARBA" id="ARBA00022701"/>
    </source>
</evidence>
<feature type="transmembrane region" description="Helical" evidence="10">
    <location>
        <begin position="54"/>
        <end position="74"/>
    </location>
</feature>
<evidence type="ECO:0000313" key="14">
    <source>
        <dbReference type="Proteomes" id="UP000612899"/>
    </source>
</evidence>
<keyword evidence="9" id="KW-0206">Cytoskeleton</keyword>
<comment type="subcellular location">
    <subcellularLocation>
        <location evidence="1">Cytoplasm</location>
        <location evidence="1">Cytoskeleton</location>
    </subcellularLocation>
</comment>
<dbReference type="RefSeq" id="WP_203910473.1">
    <property type="nucleotide sequence ID" value="NZ_BONY01000029.1"/>
</dbReference>
<keyword evidence="10" id="KW-0472">Membrane</keyword>
<dbReference type="SUPFAM" id="SSF52540">
    <property type="entry name" value="P-loop containing nucleoside triphosphate hydrolases"/>
    <property type="match status" value="1"/>
</dbReference>
<evidence type="ECO:0000256" key="3">
    <source>
        <dbReference type="ARBA" id="ARBA00022490"/>
    </source>
</evidence>
<dbReference type="EMBL" id="BONY01000029">
    <property type="protein sequence ID" value="GIH06661.1"/>
    <property type="molecule type" value="Genomic_DNA"/>
</dbReference>
<evidence type="ECO:0000313" key="13">
    <source>
        <dbReference type="EMBL" id="GIH06661.1"/>
    </source>
</evidence>
<evidence type="ECO:0000256" key="7">
    <source>
        <dbReference type="ARBA" id="ARBA00023054"/>
    </source>
</evidence>
<dbReference type="InterPro" id="IPR011990">
    <property type="entry name" value="TPR-like_helical_dom_sf"/>
</dbReference>
<dbReference type="Pfam" id="PF13374">
    <property type="entry name" value="TPR_10"/>
    <property type="match status" value="1"/>
</dbReference>
<comment type="caution">
    <text evidence="13">The sequence shown here is derived from an EMBL/GenBank/DDBJ whole genome shotgun (WGS) entry which is preliminary data.</text>
</comment>
<dbReference type="InterPro" id="IPR019734">
    <property type="entry name" value="TPR_rpt"/>
</dbReference>
<dbReference type="PANTHER" id="PTHR45783">
    <property type="entry name" value="KINESIN LIGHT CHAIN"/>
    <property type="match status" value="1"/>
</dbReference>
<dbReference type="GO" id="GO:0005871">
    <property type="term" value="C:kinesin complex"/>
    <property type="evidence" value="ECO:0007669"/>
    <property type="project" value="InterPro"/>
</dbReference>
<dbReference type="AlphaFoldDB" id="A0A8J3QA04"/>
<dbReference type="GO" id="GO:0007018">
    <property type="term" value="P:microtubule-based movement"/>
    <property type="evidence" value="ECO:0007669"/>
    <property type="project" value="TreeGrafter"/>
</dbReference>
<keyword evidence="14" id="KW-1185">Reference proteome</keyword>
<dbReference type="GO" id="GO:0005874">
    <property type="term" value="C:microtubule"/>
    <property type="evidence" value="ECO:0007669"/>
    <property type="project" value="UniProtKB-KW"/>
</dbReference>
<evidence type="ECO:0000256" key="10">
    <source>
        <dbReference type="SAM" id="Phobius"/>
    </source>
</evidence>
<evidence type="ECO:0000256" key="2">
    <source>
        <dbReference type="ARBA" id="ARBA00009622"/>
    </source>
</evidence>
<evidence type="ECO:0000256" key="5">
    <source>
        <dbReference type="ARBA" id="ARBA00022737"/>
    </source>
</evidence>
<proteinExistence type="inferred from homology"/>
<keyword evidence="8" id="KW-0505">Motor protein</keyword>
<evidence type="ECO:0000259" key="12">
    <source>
        <dbReference type="Pfam" id="PF25000"/>
    </source>
</evidence>
<organism evidence="13 14">
    <name type="scientific">Rhizocola hellebori</name>
    <dbReference type="NCBI Taxonomy" id="1392758"/>
    <lineage>
        <taxon>Bacteria</taxon>
        <taxon>Bacillati</taxon>
        <taxon>Actinomycetota</taxon>
        <taxon>Actinomycetes</taxon>
        <taxon>Micromonosporales</taxon>
        <taxon>Micromonosporaceae</taxon>
        <taxon>Rhizocola</taxon>
    </lineage>
</organism>
<dbReference type="Pfam" id="PF13424">
    <property type="entry name" value="TPR_12"/>
    <property type="match status" value="3"/>
</dbReference>
<dbReference type="SUPFAM" id="SSF48452">
    <property type="entry name" value="TPR-like"/>
    <property type="match status" value="2"/>
</dbReference>
<name>A0A8J3QA04_9ACTN</name>
<evidence type="ECO:0000256" key="6">
    <source>
        <dbReference type="ARBA" id="ARBA00022803"/>
    </source>
</evidence>
<dbReference type="Gene3D" id="3.40.50.300">
    <property type="entry name" value="P-loop containing nucleotide triphosphate hydrolases"/>
    <property type="match status" value="1"/>
</dbReference>
<keyword evidence="5" id="KW-0677">Repeat</keyword>
<dbReference type="GO" id="GO:0005737">
    <property type="term" value="C:cytoplasm"/>
    <property type="evidence" value="ECO:0007669"/>
    <property type="project" value="TreeGrafter"/>
</dbReference>
<feature type="signal peptide" evidence="11">
    <location>
        <begin position="1"/>
        <end position="30"/>
    </location>
</feature>
<protein>
    <recommendedName>
        <fullName evidence="12">DUF7779 domain-containing protein</fullName>
    </recommendedName>
</protein>
<dbReference type="Gene3D" id="1.25.40.10">
    <property type="entry name" value="Tetratricopeptide repeat domain"/>
    <property type="match status" value="2"/>
</dbReference>
<keyword evidence="11" id="KW-0732">Signal</keyword>
<dbReference type="InterPro" id="IPR002151">
    <property type="entry name" value="Kinesin_light"/>
</dbReference>
<evidence type="ECO:0000256" key="11">
    <source>
        <dbReference type="SAM" id="SignalP"/>
    </source>
</evidence>
<feature type="domain" description="DUF7779" evidence="12">
    <location>
        <begin position="377"/>
        <end position="462"/>
    </location>
</feature>
<dbReference type="GO" id="GO:0019894">
    <property type="term" value="F:kinesin binding"/>
    <property type="evidence" value="ECO:0007669"/>
    <property type="project" value="TreeGrafter"/>
</dbReference>
<dbReference type="NCBIfam" id="NF040586">
    <property type="entry name" value="FxSxx_TPR"/>
    <property type="match status" value="1"/>
</dbReference>
<evidence type="ECO:0000256" key="9">
    <source>
        <dbReference type="ARBA" id="ARBA00023212"/>
    </source>
</evidence>
<evidence type="ECO:0000256" key="1">
    <source>
        <dbReference type="ARBA" id="ARBA00004245"/>
    </source>
</evidence>
<gene>
    <name evidence="13" type="ORF">Rhe02_47280</name>
</gene>
<reference evidence="13" key="1">
    <citation type="submission" date="2021-01" db="EMBL/GenBank/DDBJ databases">
        <title>Whole genome shotgun sequence of Rhizocola hellebori NBRC 109834.</title>
        <authorList>
            <person name="Komaki H."/>
            <person name="Tamura T."/>
        </authorList>
    </citation>
    <scope>NUCLEOTIDE SEQUENCE</scope>
    <source>
        <strain evidence="13">NBRC 109834</strain>
    </source>
</reference>
<dbReference type="PANTHER" id="PTHR45783:SF3">
    <property type="entry name" value="KINESIN LIGHT CHAIN"/>
    <property type="match status" value="1"/>
</dbReference>
<keyword evidence="7" id="KW-0175">Coiled coil</keyword>